<dbReference type="EMBL" id="JBEPLU010000001">
    <property type="protein sequence ID" value="MET3525570.1"/>
    <property type="molecule type" value="Genomic_DNA"/>
</dbReference>
<evidence type="ECO:0000313" key="2">
    <source>
        <dbReference type="EMBL" id="MET3525570.1"/>
    </source>
</evidence>
<organism evidence="2 3">
    <name type="scientific">Phenylobacterium koreense</name>
    <dbReference type="NCBI Taxonomy" id="266125"/>
    <lineage>
        <taxon>Bacteria</taxon>
        <taxon>Pseudomonadati</taxon>
        <taxon>Pseudomonadota</taxon>
        <taxon>Alphaproteobacteria</taxon>
        <taxon>Caulobacterales</taxon>
        <taxon>Caulobacteraceae</taxon>
        <taxon>Phenylobacterium</taxon>
    </lineage>
</organism>
<evidence type="ECO:0000313" key="3">
    <source>
        <dbReference type="Proteomes" id="UP001549110"/>
    </source>
</evidence>
<dbReference type="PANTHER" id="PTHR37017">
    <property type="entry name" value="AB HYDROLASE-1 DOMAIN-CONTAINING PROTEIN-RELATED"/>
    <property type="match status" value="1"/>
</dbReference>
<evidence type="ECO:0000259" key="1">
    <source>
        <dbReference type="Pfam" id="PF12697"/>
    </source>
</evidence>
<dbReference type="InterPro" id="IPR029058">
    <property type="entry name" value="AB_hydrolase_fold"/>
</dbReference>
<gene>
    <name evidence="2" type="ORF">ABID41_000665</name>
</gene>
<name>A0ABV2EEW6_9CAUL</name>
<dbReference type="PANTHER" id="PTHR37017:SF11">
    <property type="entry name" value="ESTERASE_LIPASE_THIOESTERASE DOMAIN-CONTAINING PROTEIN"/>
    <property type="match status" value="1"/>
</dbReference>
<reference evidence="2 3" key="1">
    <citation type="submission" date="2024-06" db="EMBL/GenBank/DDBJ databases">
        <title>Genomic Encyclopedia of Type Strains, Phase IV (KMG-IV): sequencing the most valuable type-strain genomes for metagenomic binning, comparative biology and taxonomic classification.</title>
        <authorList>
            <person name="Goeker M."/>
        </authorList>
    </citation>
    <scope>NUCLEOTIDE SEQUENCE [LARGE SCALE GENOMIC DNA]</scope>
    <source>
        <strain evidence="2 3">DSM 17809</strain>
    </source>
</reference>
<feature type="domain" description="AB hydrolase-1" evidence="1">
    <location>
        <begin position="24"/>
        <end position="241"/>
    </location>
</feature>
<accession>A0ABV2EEW6</accession>
<comment type="caution">
    <text evidence="2">The sequence shown here is derived from an EMBL/GenBank/DDBJ whole genome shotgun (WGS) entry which is preliminary data.</text>
</comment>
<keyword evidence="3" id="KW-1185">Reference proteome</keyword>
<dbReference type="Gene3D" id="3.40.50.1820">
    <property type="entry name" value="alpha/beta hydrolase"/>
    <property type="match status" value="1"/>
</dbReference>
<dbReference type="Proteomes" id="UP001549110">
    <property type="component" value="Unassembled WGS sequence"/>
</dbReference>
<dbReference type="Pfam" id="PF12697">
    <property type="entry name" value="Abhydrolase_6"/>
    <property type="match status" value="1"/>
</dbReference>
<dbReference type="RefSeq" id="WP_331928799.1">
    <property type="nucleotide sequence ID" value="NZ_JBEPLU010000001.1"/>
</dbReference>
<proteinExistence type="predicted"/>
<dbReference type="InterPro" id="IPR052897">
    <property type="entry name" value="Sec-Metab_Biosynth_Hydrolase"/>
</dbReference>
<dbReference type="InterPro" id="IPR000073">
    <property type="entry name" value="AB_hydrolase_1"/>
</dbReference>
<dbReference type="SUPFAM" id="SSF53474">
    <property type="entry name" value="alpha/beta-Hydrolases"/>
    <property type="match status" value="1"/>
</dbReference>
<protein>
    <submittedName>
        <fullName evidence="2">Pimeloyl-ACP methyl ester carboxylesterase</fullName>
    </submittedName>
</protein>
<sequence>MDDAVDLDDIDDQLTPTLDTRPTLVFVHGAFSDGASWSAAVEHLGDHCPYRIFANPLRDVVSDGAALAALLQSIDGPIILIGHSYGGVLLSEVGCATEAVKALVFVAALAPDEDESFSDLMARFPGSDLPEVLTQAPLADGGADLYVPESSYGRVLAGDLSDMEVLALARRQRPLHRAALRDPVGKPAWRTLPCWFIYGDADRSLPPALHQFMAHRAGAAGVEVVAGGSHSLHVSHPRRVMRFIERAAMAVEFQVPNLDP</sequence>